<feature type="signal peptide" evidence="1">
    <location>
        <begin position="1"/>
        <end position="19"/>
    </location>
</feature>
<dbReference type="AlphaFoldDB" id="A0A517SEU3"/>
<keyword evidence="1" id="KW-0732">Signal</keyword>
<dbReference type="PROSITE" id="PS51257">
    <property type="entry name" value="PROKAR_LIPOPROTEIN"/>
    <property type="match status" value="1"/>
</dbReference>
<sequence length="111" mass="11772" precursor="true">MLLRLLLIVSLLVTGCAHKAGGPEPESDDQPDVVKPVDPTALSVEVLKVLADDIDAGRLVDSDMLLGQVGQLQIRGGLDAESVKRFNTSFPDLAKKARKLTAADAAKLRAL</sequence>
<dbReference type="RefSeq" id="WP_145030493.1">
    <property type="nucleotide sequence ID" value="NZ_CP036271.1"/>
</dbReference>
<dbReference type="KEGG" id="ccos:Pan44_26890"/>
<proteinExistence type="predicted"/>
<organism evidence="2 3">
    <name type="scientific">Caulifigura coniformis</name>
    <dbReference type="NCBI Taxonomy" id="2527983"/>
    <lineage>
        <taxon>Bacteria</taxon>
        <taxon>Pseudomonadati</taxon>
        <taxon>Planctomycetota</taxon>
        <taxon>Planctomycetia</taxon>
        <taxon>Planctomycetales</taxon>
        <taxon>Planctomycetaceae</taxon>
        <taxon>Caulifigura</taxon>
    </lineage>
</organism>
<dbReference type="Proteomes" id="UP000315700">
    <property type="component" value="Chromosome"/>
</dbReference>
<protein>
    <submittedName>
        <fullName evidence="2">Uncharacterized protein</fullName>
    </submittedName>
</protein>
<feature type="chain" id="PRO_5021995000" evidence="1">
    <location>
        <begin position="20"/>
        <end position="111"/>
    </location>
</feature>
<dbReference type="EMBL" id="CP036271">
    <property type="protein sequence ID" value="QDT54654.1"/>
    <property type="molecule type" value="Genomic_DNA"/>
</dbReference>
<evidence type="ECO:0000313" key="2">
    <source>
        <dbReference type="EMBL" id="QDT54654.1"/>
    </source>
</evidence>
<evidence type="ECO:0000256" key="1">
    <source>
        <dbReference type="SAM" id="SignalP"/>
    </source>
</evidence>
<dbReference type="InParanoid" id="A0A517SEU3"/>
<reference evidence="2 3" key="1">
    <citation type="submission" date="2019-02" db="EMBL/GenBank/DDBJ databases">
        <title>Deep-cultivation of Planctomycetes and their phenomic and genomic characterization uncovers novel biology.</title>
        <authorList>
            <person name="Wiegand S."/>
            <person name="Jogler M."/>
            <person name="Boedeker C."/>
            <person name="Pinto D."/>
            <person name="Vollmers J."/>
            <person name="Rivas-Marin E."/>
            <person name="Kohn T."/>
            <person name="Peeters S.H."/>
            <person name="Heuer A."/>
            <person name="Rast P."/>
            <person name="Oberbeckmann S."/>
            <person name="Bunk B."/>
            <person name="Jeske O."/>
            <person name="Meyerdierks A."/>
            <person name="Storesund J.E."/>
            <person name="Kallscheuer N."/>
            <person name="Luecker S."/>
            <person name="Lage O.M."/>
            <person name="Pohl T."/>
            <person name="Merkel B.J."/>
            <person name="Hornburger P."/>
            <person name="Mueller R.-W."/>
            <person name="Bruemmer F."/>
            <person name="Labrenz M."/>
            <person name="Spormann A.M."/>
            <person name="Op den Camp H."/>
            <person name="Overmann J."/>
            <person name="Amann R."/>
            <person name="Jetten M.S.M."/>
            <person name="Mascher T."/>
            <person name="Medema M.H."/>
            <person name="Devos D.P."/>
            <person name="Kaster A.-K."/>
            <person name="Ovreas L."/>
            <person name="Rohde M."/>
            <person name="Galperin M.Y."/>
            <person name="Jogler C."/>
        </authorList>
    </citation>
    <scope>NUCLEOTIDE SEQUENCE [LARGE SCALE GENOMIC DNA]</scope>
    <source>
        <strain evidence="2 3">Pan44</strain>
    </source>
</reference>
<name>A0A517SEU3_9PLAN</name>
<keyword evidence="3" id="KW-1185">Reference proteome</keyword>
<gene>
    <name evidence="2" type="ORF">Pan44_26890</name>
</gene>
<accession>A0A517SEU3</accession>
<evidence type="ECO:0000313" key="3">
    <source>
        <dbReference type="Proteomes" id="UP000315700"/>
    </source>
</evidence>